<evidence type="ECO:0000313" key="3">
    <source>
        <dbReference type="Proteomes" id="UP000323324"/>
    </source>
</evidence>
<protein>
    <submittedName>
        <fullName evidence="2">Uncharacterized protein</fullName>
    </submittedName>
</protein>
<evidence type="ECO:0000313" key="2">
    <source>
        <dbReference type="EMBL" id="TYB72548.1"/>
    </source>
</evidence>
<name>A0A8H2LKX9_9FLAO</name>
<dbReference type="RefSeq" id="WP_148370441.1">
    <property type="nucleotide sequence ID" value="NZ_VSKM01000011.1"/>
</dbReference>
<keyword evidence="1" id="KW-0732">Signal</keyword>
<sequence length="183" mass="21046">MKTIFFITTLMVGSIAFAQTKPVDKMESTQIKTETVNENGKMVEKKVKIVTKKEQEVKTAPLKSGEIDAPMIETPTKITKTISVDKDNDDRFEEISEITYYTYNDRSYGFKSTNSGFVMSVTSNEAERVFGTARRTQNDEIYVITMNDYSGVGYFNQNNDFVIEYFDKDKGLMQQRSFKQTQF</sequence>
<dbReference type="Proteomes" id="UP000323324">
    <property type="component" value="Unassembled WGS sequence"/>
</dbReference>
<comment type="caution">
    <text evidence="2">The sequence shown here is derived from an EMBL/GenBank/DDBJ whole genome shotgun (WGS) entry which is preliminary data.</text>
</comment>
<gene>
    <name evidence="2" type="ORF">ES676_11315</name>
</gene>
<feature type="chain" id="PRO_5034953745" evidence="1">
    <location>
        <begin position="19"/>
        <end position="183"/>
    </location>
</feature>
<proteinExistence type="predicted"/>
<accession>A0A8H2LKX9</accession>
<evidence type="ECO:0000256" key="1">
    <source>
        <dbReference type="SAM" id="SignalP"/>
    </source>
</evidence>
<organism evidence="2 3">
    <name type="scientific">Bizionia saleffrena</name>
    <dbReference type="NCBI Taxonomy" id="291189"/>
    <lineage>
        <taxon>Bacteria</taxon>
        <taxon>Pseudomonadati</taxon>
        <taxon>Bacteroidota</taxon>
        <taxon>Flavobacteriia</taxon>
        <taxon>Flavobacteriales</taxon>
        <taxon>Flavobacteriaceae</taxon>
        <taxon>Bizionia</taxon>
    </lineage>
</organism>
<dbReference type="EMBL" id="VSKM01000011">
    <property type="protein sequence ID" value="TYB72548.1"/>
    <property type="molecule type" value="Genomic_DNA"/>
</dbReference>
<reference evidence="2 3" key="1">
    <citation type="submission" date="2019-08" db="EMBL/GenBank/DDBJ databases">
        <title>Genomes of Antarctic Bizionia species.</title>
        <authorList>
            <person name="Bowman J.P."/>
        </authorList>
    </citation>
    <scope>NUCLEOTIDE SEQUENCE [LARGE SCALE GENOMIC DNA]</scope>
    <source>
        <strain evidence="2 3">HFD</strain>
    </source>
</reference>
<feature type="signal peptide" evidence="1">
    <location>
        <begin position="1"/>
        <end position="18"/>
    </location>
</feature>
<dbReference type="AlphaFoldDB" id="A0A8H2LKX9"/>
<keyword evidence="3" id="KW-1185">Reference proteome</keyword>